<feature type="signal peptide" evidence="10">
    <location>
        <begin position="1"/>
        <end position="26"/>
    </location>
</feature>
<evidence type="ECO:0000256" key="2">
    <source>
        <dbReference type="ARBA" id="ARBA00005683"/>
    </source>
</evidence>
<organism evidence="11 12">
    <name type="scientific">Pyrocoelia pectoralis</name>
    <dbReference type="NCBI Taxonomy" id="417401"/>
    <lineage>
        <taxon>Eukaryota</taxon>
        <taxon>Metazoa</taxon>
        <taxon>Ecdysozoa</taxon>
        <taxon>Arthropoda</taxon>
        <taxon>Hexapoda</taxon>
        <taxon>Insecta</taxon>
        <taxon>Pterygota</taxon>
        <taxon>Neoptera</taxon>
        <taxon>Endopterygota</taxon>
        <taxon>Coleoptera</taxon>
        <taxon>Polyphaga</taxon>
        <taxon>Elateriformia</taxon>
        <taxon>Elateroidea</taxon>
        <taxon>Lampyridae</taxon>
        <taxon>Lampyrinae</taxon>
        <taxon>Pyrocoelia</taxon>
    </lineage>
</organism>
<protein>
    <recommendedName>
        <fullName evidence="9">Protein Wnt</fullName>
    </recommendedName>
</protein>
<dbReference type="Proteomes" id="UP001329430">
    <property type="component" value="Chromosome 1"/>
</dbReference>
<keyword evidence="4" id="KW-0964">Secreted</keyword>
<dbReference type="InterPro" id="IPR018161">
    <property type="entry name" value="Wnt_CS"/>
</dbReference>
<keyword evidence="6 9" id="KW-0879">Wnt signaling pathway</keyword>
<comment type="similarity">
    <text evidence="2 9">Belongs to the Wnt family.</text>
</comment>
<sequence length="357" mass="40284">MKMNSAHLLFVTFLLLMYCSVSFTWSSSISSILPVKGPILQPELFESLANGAQKAMRACQTVFKWDKWNCPESSFSRRIKEKATKEQAVVHAMLSAGLVHSVTKNCSKGILKGCGCNPQLRGLSQTNPKYITSSRLIRPKEHSNKKIKVEWSWGGCSDDVEYGQSLAKKVLDGLEIGNYSKSYANLHNNLVGRTIIRNTMIKKCKCHGVSGSCSLQTCWMHIAPFHKIAKVIRQRYKKAVKINVENRASDSMSSSSITKISDISKHQLAFIETSPDYCLADSSMGWPGTKGRPCSRSRTETSTRLEKRSCKNLCRHCGHKVRRYKREIKMNCNCSFKWCCEVKCDICTETVVEFFCD</sequence>
<evidence type="ECO:0000313" key="12">
    <source>
        <dbReference type="Proteomes" id="UP001329430"/>
    </source>
</evidence>
<comment type="caution">
    <text evidence="11">The sequence shown here is derived from an EMBL/GenBank/DDBJ whole genome shotgun (WGS) entry which is preliminary data.</text>
</comment>
<dbReference type="GO" id="GO:0005615">
    <property type="term" value="C:extracellular space"/>
    <property type="evidence" value="ECO:0007669"/>
    <property type="project" value="TreeGrafter"/>
</dbReference>
<dbReference type="GO" id="GO:0060070">
    <property type="term" value="P:canonical Wnt signaling pathway"/>
    <property type="evidence" value="ECO:0007669"/>
    <property type="project" value="TreeGrafter"/>
</dbReference>
<dbReference type="GO" id="GO:0030182">
    <property type="term" value="P:neuron differentiation"/>
    <property type="evidence" value="ECO:0007669"/>
    <property type="project" value="TreeGrafter"/>
</dbReference>
<dbReference type="PANTHER" id="PTHR12027:SF81">
    <property type="entry name" value="WNT INHIBITOR OF DORSAL PROTEIN"/>
    <property type="match status" value="1"/>
</dbReference>
<evidence type="ECO:0000256" key="6">
    <source>
        <dbReference type="ARBA" id="ARBA00022687"/>
    </source>
</evidence>
<dbReference type="GO" id="GO:0005125">
    <property type="term" value="F:cytokine activity"/>
    <property type="evidence" value="ECO:0007669"/>
    <property type="project" value="TreeGrafter"/>
</dbReference>
<evidence type="ECO:0000256" key="4">
    <source>
        <dbReference type="ARBA" id="ARBA00022525"/>
    </source>
</evidence>
<proteinExistence type="inferred from homology"/>
<reference evidence="11 12" key="1">
    <citation type="journal article" date="2024" name="Insects">
        <title>An Improved Chromosome-Level Genome Assembly of the Firefly Pyrocoelia pectoralis.</title>
        <authorList>
            <person name="Fu X."/>
            <person name="Meyer-Rochow V.B."/>
            <person name="Ballantyne L."/>
            <person name="Zhu X."/>
        </authorList>
    </citation>
    <scope>NUCLEOTIDE SEQUENCE [LARGE SCALE GENOMIC DNA]</scope>
    <source>
        <strain evidence="11">XCY_ONT2</strain>
    </source>
</reference>
<dbReference type="AlphaFoldDB" id="A0AAN7VJS9"/>
<dbReference type="PANTHER" id="PTHR12027">
    <property type="entry name" value="WNT RELATED"/>
    <property type="match status" value="1"/>
</dbReference>
<dbReference type="Pfam" id="PF00110">
    <property type="entry name" value="wnt"/>
    <property type="match status" value="1"/>
</dbReference>
<keyword evidence="12" id="KW-1185">Reference proteome</keyword>
<evidence type="ECO:0000256" key="8">
    <source>
        <dbReference type="ARBA" id="ARBA00023288"/>
    </source>
</evidence>
<evidence type="ECO:0000256" key="5">
    <source>
        <dbReference type="ARBA" id="ARBA00022530"/>
    </source>
</evidence>
<evidence type="ECO:0000256" key="1">
    <source>
        <dbReference type="ARBA" id="ARBA00004498"/>
    </source>
</evidence>
<feature type="chain" id="PRO_5042992611" description="Protein Wnt" evidence="10">
    <location>
        <begin position="27"/>
        <end position="357"/>
    </location>
</feature>
<dbReference type="GO" id="GO:0045165">
    <property type="term" value="P:cell fate commitment"/>
    <property type="evidence" value="ECO:0007669"/>
    <property type="project" value="TreeGrafter"/>
</dbReference>
<evidence type="ECO:0000256" key="10">
    <source>
        <dbReference type="SAM" id="SignalP"/>
    </source>
</evidence>
<comment type="function">
    <text evidence="9">Ligand for members of the frizzled family of seven transmembrane receptors.</text>
</comment>
<dbReference type="SMART" id="SM00097">
    <property type="entry name" value="WNT1"/>
    <property type="match status" value="1"/>
</dbReference>
<keyword evidence="10" id="KW-0732">Signal</keyword>
<evidence type="ECO:0000256" key="7">
    <source>
        <dbReference type="ARBA" id="ARBA00023157"/>
    </source>
</evidence>
<keyword evidence="5" id="KW-0272">Extracellular matrix</keyword>
<dbReference type="CDD" id="cd19340">
    <property type="entry name" value="Wnt_Wnt8"/>
    <property type="match status" value="1"/>
</dbReference>
<keyword evidence="3 9" id="KW-0217">Developmental protein</keyword>
<dbReference type="PROSITE" id="PS00246">
    <property type="entry name" value="WNT1"/>
    <property type="match status" value="1"/>
</dbReference>
<gene>
    <name evidence="11" type="ORF">RI129_001574</name>
</gene>
<evidence type="ECO:0000313" key="11">
    <source>
        <dbReference type="EMBL" id="KAK5650545.1"/>
    </source>
</evidence>
<keyword evidence="7" id="KW-1015">Disulfide bond</keyword>
<evidence type="ECO:0000256" key="3">
    <source>
        <dbReference type="ARBA" id="ARBA00022473"/>
    </source>
</evidence>
<keyword evidence="8" id="KW-0449">Lipoprotein</keyword>
<dbReference type="GO" id="GO:0005109">
    <property type="term" value="F:frizzled binding"/>
    <property type="evidence" value="ECO:0007669"/>
    <property type="project" value="TreeGrafter"/>
</dbReference>
<dbReference type="Gene3D" id="3.30.2460.20">
    <property type="match status" value="1"/>
</dbReference>
<dbReference type="PRINTS" id="PR01349">
    <property type="entry name" value="WNTPROTEIN"/>
</dbReference>
<dbReference type="EMBL" id="JAVRBK010000001">
    <property type="protein sequence ID" value="KAK5650545.1"/>
    <property type="molecule type" value="Genomic_DNA"/>
</dbReference>
<evidence type="ECO:0000256" key="9">
    <source>
        <dbReference type="RuleBase" id="RU003500"/>
    </source>
</evidence>
<dbReference type="InterPro" id="IPR005817">
    <property type="entry name" value="Wnt"/>
</dbReference>
<name>A0AAN7VJS9_9COLE</name>
<dbReference type="InterPro" id="IPR043158">
    <property type="entry name" value="Wnt_C"/>
</dbReference>
<comment type="subcellular location">
    <subcellularLocation>
        <location evidence="1 9">Secreted</location>
        <location evidence="1 9">Extracellular space</location>
        <location evidence="1 9">Extracellular matrix</location>
    </subcellularLocation>
</comment>
<accession>A0AAN7VJS9</accession>